<name>A0ABU1ENR5_9FLAO</name>
<dbReference type="Pfam" id="PF14302">
    <property type="entry name" value="DUF4377"/>
    <property type="match status" value="1"/>
</dbReference>
<sequence length="140" mass="15860">MRCLPEFIAGVIIILFSCSTSFAPKKDIDVRLDHYKTTAVGLELQLVFRIQEWDKVGTEEWSQSFEGVRELDYESGFIYDLKIKVIEVSNPLEDSCLKGLKLVEVISIKKASESAIISIPIIWYKHNVFLTGNESLGFGL</sequence>
<organism evidence="2 3">
    <name type="scientific">Christiangramia sediminicola</name>
    <dbReference type="NCBI Taxonomy" id="3073267"/>
    <lineage>
        <taxon>Bacteria</taxon>
        <taxon>Pseudomonadati</taxon>
        <taxon>Bacteroidota</taxon>
        <taxon>Flavobacteriia</taxon>
        <taxon>Flavobacteriales</taxon>
        <taxon>Flavobacteriaceae</taxon>
        <taxon>Christiangramia</taxon>
    </lineage>
</organism>
<keyword evidence="3" id="KW-1185">Reference proteome</keyword>
<evidence type="ECO:0000313" key="2">
    <source>
        <dbReference type="EMBL" id="MDR5590035.1"/>
    </source>
</evidence>
<evidence type="ECO:0000259" key="1">
    <source>
        <dbReference type="Pfam" id="PF14302"/>
    </source>
</evidence>
<feature type="domain" description="DUF4377" evidence="1">
    <location>
        <begin position="46"/>
        <end position="107"/>
    </location>
</feature>
<dbReference type="Proteomes" id="UP001257234">
    <property type="component" value="Unassembled WGS sequence"/>
</dbReference>
<evidence type="ECO:0000313" key="3">
    <source>
        <dbReference type="Proteomes" id="UP001257234"/>
    </source>
</evidence>
<reference evidence="3" key="1">
    <citation type="submission" date="2023-07" db="EMBL/GenBank/DDBJ databases">
        <title>Christiangramia sp. SM2212., a novel bacterium of the family Flavobacteriaceae isolated from the sea sediment.</title>
        <authorList>
            <person name="Wang J."/>
            <person name="Zhang X."/>
        </authorList>
    </citation>
    <scope>NUCLEOTIDE SEQUENCE [LARGE SCALE GENOMIC DNA]</scope>
    <source>
        <strain evidence="3">SM2212</strain>
    </source>
</reference>
<accession>A0ABU1ENR5</accession>
<proteinExistence type="predicted"/>
<protein>
    <submittedName>
        <fullName evidence="2">DUF4377 domain-containing protein</fullName>
    </submittedName>
</protein>
<comment type="caution">
    <text evidence="2">The sequence shown here is derived from an EMBL/GenBank/DDBJ whole genome shotgun (WGS) entry which is preliminary data.</text>
</comment>
<dbReference type="InterPro" id="IPR025485">
    <property type="entry name" value="DUF4377"/>
</dbReference>
<dbReference type="RefSeq" id="WP_309560920.1">
    <property type="nucleotide sequence ID" value="NZ_JAVJIU010000002.1"/>
</dbReference>
<gene>
    <name evidence="2" type="ORF">RE431_05260</name>
</gene>
<dbReference type="PROSITE" id="PS51257">
    <property type="entry name" value="PROKAR_LIPOPROTEIN"/>
    <property type="match status" value="1"/>
</dbReference>
<dbReference type="EMBL" id="JAVJIU010000002">
    <property type="protein sequence ID" value="MDR5590035.1"/>
    <property type="molecule type" value="Genomic_DNA"/>
</dbReference>